<dbReference type="InterPro" id="IPR028098">
    <property type="entry name" value="Glyco_trans_4-like_N"/>
</dbReference>
<evidence type="ECO:0000256" key="1">
    <source>
        <dbReference type="ARBA" id="ARBA00004141"/>
    </source>
</evidence>
<evidence type="ECO:0000256" key="3">
    <source>
        <dbReference type="ARBA" id="ARBA00022989"/>
    </source>
</evidence>
<feature type="transmembrane region" description="Helical" evidence="5">
    <location>
        <begin position="377"/>
        <end position="398"/>
    </location>
</feature>
<keyword evidence="3 5" id="KW-1133">Transmembrane helix</keyword>
<comment type="subcellular location">
    <subcellularLocation>
        <location evidence="1">Membrane</location>
        <topology evidence="1">Multi-pass membrane protein</topology>
    </subcellularLocation>
</comment>
<feature type="transmembrane region" description="Helical" evidence="5">
    <location>
        <begin position="173"/>
        <end position="192"/>
    </location>
</feature>
<feature type="transmembrane region" description="Helical" evidence="5">
    <location>
        <begin position="323"/>
        <end position="344"/>
    </location>
</feature>
<feature type="transmembrane region" description="Helical" evidence="5">
    <location>
        <begin position="135"/>
        <end position="153"/>
    </location>
</feature>
<keyword evidence="9" id="KW-1185">Reference proteome</keyword>
<dbReference type="Pfam" id="PF01943">
    <property type="entry name" value="Polysacc_synt"/>
    <property type="match status" value="1"/>
</dbReference>
<feature type="domain" description="Glycosyl transferase family 1" evidence="6">
    <location>
        <begin position="640"/>
        <end position="786"/>
    </location>
</feature>
<dbReference type="CDD" id="cd03811">
    <property type="entry name" value="GT4_GT28_WabH-like"/>
    <property type="match status" value="1"/>
</dbReference>
<organism evidence="8 9">
    <name type="scientific">Rhizobium giardinii</name>
    <dbReference type="NCBI Taxonomy" id="56731"/>
    <lineage>
        <taxon>Bacteria</taxon>
        <taxon>Pseudomonadati</taxon>
        <taxon>Pseudomonadota</taxon>
        <taxon>Alphaproteobacteria</taxon>
        <taxon>Hyphomicrobiales</taxon>
        <taxon>Rhizobiaceae</taxon>
        <taxon>Rhizobium/Agrobacterium group</taxon>
        <taxon>Rhizobium</taxon>
    </lineage>
</organism>
<dbReference type="GO" id="GO:0016020">
    <property type="term" value="C:membrane"/>
    <property type="evidence" value="ECO:0007669"/>
    <property type="project" value="UniProtKB-SubCell"/>
</dbReference>
<dbReference type="Pfam" id="PF00534">
    <property type="entry name" value="Glycos_transf_1"/>
    <property type="match status" value="1"/>
</dbReference>
<feature type="transmembrane region" description="Helical" evidence="5">
    <location>
        <begin position="350"/>
        <end position="370"/>
    </location>
</feature>
<dbReference type="GO" id="GO:0016757">
    <property type="term" value="F:glycosyltransferase activity"/>
    <property type="evidence" value="ECO:0007669"/>
    <property type="project" value="InterPro"/>
</dbReference>
<dbReference type="SUPFAM" id="SSF53756">
    <property type="entry name" value="UDP-Glycosyltransferase/glycogen phosphorylase"/>
    <property type="match status" value="1"/>
</dbReference>
<dbReference type="InterPro" id="IPR002797">
    <property type="entry name" value="Polysacc_synth"/>
</dbReference>
<dbReference type="InterPro" id="IPR001296">
    <property type="entry name" value="Glyco_trans_1"/>
</dbReference>
<feature type="transmembrane region" description="Helical" evidence="5">
    <location>
        <begin position="45"/>
        <end position="67"/>
    </location>
</feature>
<evidence type="ECO:0000259" key="7">
    <source>
        <dbReference type="Pfam" id="PF13439"/>
    </source>
</evidence>
<proteinExistence type="predicted"/>
<keyword evidence="4 5" id="KW-0472">Membrane</keyword>
<keyword evidence="8" id="KW-0808">Transferase</keyword>
<protein>
    <submittedName>
        <fullName evidence="8">Glycosyltransferase involved in cell wall biosynthesis/O-antigen/teichoic acid export membrane protein</fullName>
    </submittedName>
</protein>
<reference evidence="8 9" key="1">
    <citation type="submission" date="2020-08" db="EMBL/GenBank/DDBJ databases">
        <title>Genomic Encyclopedia of Type Strains, Phase IV (KMG-V): Genome sequencing to study the core and pangenomes of soil and plant-associated prokaryotes.</title>
        <authorList>
            <person name="Whitman W."/>
        </authorList>
    </citation>
    <scope>NUCLEOTIDE SEQUENCE [LARGE SCALE GENOMIC DNA]</scope>
    <source>
        <strain evidence="8 9">SEMIA 4084</strain>
    </source>
</reference>
<evidence type="ECO:0000259" key="6">
    <source>
        <dbReference type="Pfam" id="PF00534"/>
    </source>
</evidence>
<dbReference type="PANTHER" id="PTHR12526">
    <property type="entry name" value="GLYCOSYLTRANSFERASE"/>
    <property type="match status" value="1"/>
</dbReference>
<feature type="transmembrane region" description="Helical" evidence="5">
    <location>
        <begin position="257"/>
        <end position="279"/>
    </location>
</feature>
<evidence type="ECO:0000313" key="8">
    <source>
        <dbReference type="EMBL" id="MBB5537474.1"/>
    </source>
</evidence>
<sequence>MTPSEFGYFSLTILIGEFSDTVLTNWARVGIARFGAQAGGISRVFVLRMAWLMLGTTIVAIMASFAISAGLAPERAWEVGFAVSCYIASAAFLRFGIRLNQLTERNKTASSLEALRAAIYLALTLGTMAIKPDSFLEASLIGCVAGVIVGAIACRHGLAHTRPDLPDTVDWKIMFAFSWPLVTLTLLGQLVTSLDKATLKSFSDAAALGTYTAAFTVGRAAFDVIGASFNTSAFVKLSALFNDGKTEEARNILAQQLALILSVFLPGAALLAGATDIIAKVLFKPELLPTFLTVTPLVAFGAMAINIKFFVYDNIYHMFLRNIRQIPTLVIGSALSMIVGFLVVPTAPDYGAALMFACGSVASLVMSILLSRGLMHVPFRTGSIVTSTLLAAATYGVIRTLKADVLQGAPSWLALTCLCAVGAAFVGTSLLLCHRSLRKDGSARTTHRRRYAFLANRLKHGGIERVILSLCNGMQARDVDITLILRLKQGQYMGDLDPRVKIIELGHNSMARCIPKLLWVLLRERFDVVVCGGDQQTIAAAIINLIPFQQTRYVITEHNDPILTQKATKTIKTKMARLFRSLLFPRVAHIITVSEGLREPLIRNFGCSRDRTTTIYNPIPVAQIQQRSTAPVTHRWLTQRDVPVILSVGRLHIAKDFIGLIEAFAIVRKTRDARLLIIGDGPERTSLEKEVSARGLSDEIDLPGFSDNPYAYMSKADVFVLSSQWEGFAIVVAEALACGQKVVATDCPSGPAEILDGGRYGRLVPVADPKGLAEAVLDVLDSACDKAMLQARAAQFSVEIAVDRYLTLMERTLR</sequence>
<dbReference type="Proteomes" id="UP000585507">
    <property type="component" value="Unassembled WGS sequence"/>
</dbReference>
<evidence type="ECO:0000256" key="5">
    <source>
        <dbReference type="SAM" id="Phobius"/>
    </source>
</evidence>
<dbReference type="Gene3D" id="3.40.50.2000">
    <property type="entry name" value="Glycogen Phosphorylase B"/>
    <property type="match status" value="2"/>
</dbReference>
<dbReference type="PANTHER" id="PTHR12526:SF630">
    <property type="entry name" value="GLYCOSYLTRANSFERASE"/>
    <property type="match status" value="1"/>
</dbReference>
<gene>
    <name evidence="8" type="ORF">GGD55_004190</name>
</gene>
<feature type="transmembrane region" description="Helical" evidence="5">
    <location>
        <begin position="79"/>
        <end position="97"/>
    </location>
</feature>
<dbReference type="AlphaFoldDB" id="A0A7W8UEU5"/>
<evidence type="ECO:0000256" key="4">
    <source>
        <dbReference type="ARBA" id="ARBA00023136"/>
    </source>
</evidence>
<feature type="transmembrane region" description="Helical" evidence="5">
    <location>
        <begin position="291"/>
        <end position="311"/>
    </location>
</feature>
<dbReference type="EMBL" id="JACHBK010000009">
    <property type="protein sequence ID" value="MBB5537474.1"/>
    <property type="molecule type" value="Genomic_DNA"/>
</dbReference>
<feature type="domain" description="Glycosyltransferase subfamily 4-like N-terminal" evidence="7">
    <location>
        <begin position="461"/>
        <end position="621"/>
    </location>
</feature>
<name>A0A7W8UEU5_9HYPH</name>
<comment type="caution">
    <text evidence="8">The sequence shown here is derived from an EMBL/GenBank/DDBJ whole genome shotgun (WGS) entry which is preliminary data.</text>
</comment>
<accession>A0A7W8UEU5</accession>
<evidence type="ECO:0000313" key="9">
    <source>
        <dbReference type="Proteomes" id="UP000585507"/>
    </source>
</evidence>
<dbReference type="Pfam" id="PF13439">
    <property type="entry name" value="Glyco_transf_4"/>
    <property type="match status" value="1"/>
</dbReference>
<keyword evidence="2 5" id="KW-0812">Transmembrane</keyword>
<feature type="transmembrane region" description="Helical" evidence="5">
    <location>
        <begin position="6"/>
        <end position="24"/>
    </location>
</feature>
<feature type="transmembrane region" description="Helical" evidence="5">
    <location>
        <begin position="410"/>
        <end position="433"/>
    </location>
</feature>
<evidence type="ECO:0000256" key="2">
    <source>
        <dbReference type="ARBA" id="ARBA00022692"/>
    </source>
</evidence>